<dbReference type="Proteomes" id="UP000239757">
    <property type="component" value="Unassembled WGS sequence"/>
</dbReference>
<organism evidence="1 2">
    <name type="scientific">Gossypium barbadense</name>
    <name type="common">Sea Island cotton</name>
    <name type="synonym">Hibiscus barbadensis</name>
    <dbReference type="NCBI Taxonomy" id="3634"/>
    <lineage>
        <taxon>Eukaryota</taxon>
        <taxon>Viridiplantae</taxon>
        <taxon>Streptophyta</taxon>
        <taxon>Embryophyta</taxon>
        <taxon>Tracheophyta</taxon>
        <taxon>Spermatophyta</taxon>
        <taxon>Magnoliopsida</taxon>
        <taxon>eudicotyledons</taxon>
        <taxon>Gunneridae</taxon>
        <taxon>Pentapetalae</taxon>
        <taxon>rosids</taxon>
        <taxon>malvids</taxon>
        <taxon>Malvales</taxon>
        <taxon>Malvaceae</taxon>
        <taxon>Malvoideae</taxon>
        <taxon>Gossypium</taxon>
    </lineage>
</organism>
<proteinExistence type="predicted"/>
<sequence>MLSVPVARNTRVGTIEYQRKALLAIHILGRGQYVCWYPQYVAAPTSSVKRSSPQSVGPAHSTATLCQSNIWSTGSVCPHSKHRQHLFDIIHHADKTSRMLCAHTDYLAQLVRLPVKVCPANCNIMRINSYKLHRLLKHYYKH</sequence>
<dbReference type="EMBL" id="KZ668126">
    <property type="protein sequence ID" value="PPR88910.1"/>
    <property type="molecule type" value="Genomic_DNA"/>
</dbReference>
<evidence type="ECO:0000313" key="2">
    <source>
        <dbReference type="Proteomes" id="UP000239757"/>
    </source>
</evidence>
<evidence type="ECO:0000313" key="1">
    <source>
        <dbReference type="EMBL" id="PPR88910.1"/>
    </source>
</evidence>
<name>A0A2P5WCV2_GOSBA</name>
<protein>
    <submittedName>
        <fullName evidence="1">Uncharacterized protein</fullName>
    </submittedName>
</protein>
<reference evidence="1 2" key="1">
    <citation type="submission" date="2015-01" db="EMBL/GenBank/DDBJ databases">
        <title>Genome of allotetraploid Gossypium barbadense reveals genomic plasticity and fiber elongation in cotton evolution.</title>
        <authorList>
            <person name="Chen X."/>
            <person name="Liu X."/>
            <person name="Zhao B."/>
            <person name="Zheng H."/>
            <person name="Hu Y."/>
            <person name="Lu G."/>
            <person name="Yang C."/>
            <person name="Chen J."/>
            <person name="Shan C."/>
            <person name="Zhang L."/>
            <person name="Zhou Y."/>
            <person name="Wang L."/>
            <person name="Guo W."/>
            <person name="Bai Y."/>
            <person name="Ruan J."/>
            <person name="Shangguan X."/>
            <person name="Mao Y."/>
            <person name="Jiang J."/>
            <person name="Zhu Y."/>
            <person name="Lei J."/>
            <person name="Kang H."/>
            <person name="Chen S."/>
            <person name="He X."/>
            <person name="Wang R."/>
            <person name="Wang Y."/>
            <person name="Chen J."/>
            <person name="Wang L."/>
            <person name="Yu S."/>
            <person name="Wang B."/>
            <person name="Wei J."/>
            <person name="Song S."/>
            <person name="Lu X."/>
            <person name="Gao Z."/>
            <person name="Gu W."/>
            <person name="Deng X."/>
            <person name="Ma D."/>
            <person name="Wang S."/>
            <person name="Liang W."/>
            <person name="Fang L."/>
            <person name="Cai C."/>
            <person name="Zhu X."/>
            <person name="Zhou B."/>
            <person name="Zhang Y."/>
            <person name="Chen Z."/>
            <person name="Xu S."/>
            <person name="Zhu R."/>
            <person name="Wang S."/>
            <person name="Zhang T."/>
            <person name="Zhao G."/>
        </authorList>
    </citation>
    <scope>NUCLEOTIDE SEQUENCE [LARGE SCALE GENOMIC DNA]</scope>
    <source>
        <strain evidence="2">cv. Xinhai21</strain>
        <tissue evidence="1">Leaf</tissue>
    </source>
</reference>
<accession>A0A2P5WCV2</accession>
<dbReference type="AlphaFoldDB" id="A0A2P5WCV2"/>
<gene>
    <name evidence="1" type="ORF">GOBAR_AA31774</name>
</gene>